<gene>
    <name evidence="4" type="primary">mobA_1</name>
    <name evidence="4" type="ORF">AVENLUH13518_00702</name>
</gene>
<dbReference type="InterPro" id="IPR005053">
    <property type="entry name" value="MobA_MobL"/>
</dbReference>
<dbReference type="AlphaFoldDB" id="A0A150HY71"/>
<protein>
    <submittedName>
        <fullName evidence="4">Mobilization protein A</fullName>
    </submittedName>
</protein>
<keyword evidence="2" id="KW-0184">Conjugation</keyword>
<evidence type="ECO:0000313" key="4">
    <source>
        <dbReference type="EMBL" id="KXZ72091.1"/>
    </source>
</evidence>
<dbReference type="Proteomes" id="UP000075544">
    <property type="component" value="Unassembled WGS sequence"/>
</dbReference>
<reference evidence="4 5" key="1">
    <citation type="journal article" date="2016" name="Sci. Rep.">
        <title>Genomic and phenotypic characterization of the species Acinetobacter venetianus.</title>
        <authorList>
            <person name="Fondi M."/>
            <person name="Maida I."/>
            <person name="Perrin E."/>
            <person name="Orlandini V."/>
            <person name="La Torre L."/>
            <person name="Bosi E."/>
            <person name="Negroni A."/>
            <person name="Zanaroli G."/>
            <person name="Fava F."/>
            <person name="Decorosi F."/>
            <person name="Giovannetti L."/>
            <person name="Viti C."/>
            <person name="Vaneechoutte M."/>
            <person name="Dijkshoorn L."/>
            <person name="Fani R."/>
        </authorList>
    </citation>
    <scope>NUCLEOTIDE SEQUENCE [LARGE SCALE GENOMIC DNA]</scope>
    <source>
        <strain evidence="4 5">LUH13518</strain>
    </source>
</reference>
<comment type="caution">
    <text evidence="4">The sequence shown here is derived from an EMBL/GenBank/DDBJ whole genome shotgun (WGS) entry which is preliminary data.</text>
</comment>
<evidence type="ECO:0000313" key="5">
    <source>
        <dbReference type="Proteomes" id="UP000075544"/>
    </source>
</evidence>
<organism evidence="4 5">
    <name type="scientific">Acinetobacter venetianus</name>
    <dbReference type="NCBI Taxonomy" id="52133"/>
    <lineage>
        <taxon>Bacteria</taxon>
        <taxon>Pseudomonadati</taxon>
        <taxon>Pseudomonadota</taxon>
        <taxon>Gammaproteobacteria</taxon>
        <taxon>Moraxellales</taxon>
        <taxon>Moraxellaceae</taxon>
        <taxon>Acinetobacter</taxon>
    </lineage>
</organism>
<evidence type="ECO:0000256" key="1">
    <source>
        <dbReference type="ARBA" id="ARBA00010873"/>
    </source>
</evidence>
<dbReference type="PATRIC" id="fig|52133.19.peg.724"/>
<evidence type="ECO:0000259" key="3">
    <source>
        <dbReference type="Pfam" id="PF03389"/>
    </source>
</evidence>
<dbReference type="Pfam" id="PF03389">
    <property type="entry name" value="MobA_MobL"/>
    <property type="match status" value="1"/>
</dbReference>
<dbReference type="RefSeq" id="WP_061524018.1">
    <property type="nucleotide sequence ID" value="NZ_JRHX01000030.1"/>
</dbReference>
<name>A0A150HY71_9GAMM</name>
<proteinExistence type="inferred from homology"/>
<comment type="similarity">
    <text evidence="1">Belongs to the MobA/MobL family.</text>
</comment>
<accession>A0A150HY71</accession>
<sequence>MYYFHLCHNVKGDSQKKLIDDHSKYRLSKSAYHYITRTLYFSKHKSEVEELEYCASYNMPEWVDNHPDQFWYAADQYTSVTRRTSSHITIALPKELDKNRRIELSERLMQEFCGQYEMPSTIAIHNHVAALDGSSAQPHLHLLFSEKSMMDNIQRSPEQFFKQYRQKNPAKGGALKITADVLGLGRNILFHYRTKTEEIINEFLEKYAPIKMVEIYGIQLEVSNTVSCLSNEDYNKKYGTKLKDVPKIPREIFYSANPEDQEKVAEYRKLIKEIRQNNLYEIYKKEYVLELYKKHEQQHESNHILEKSDKDDFDL</sequence>
<evidence type="ECO:0000256" key="2">
    <source>
        <dbReference type="ARBA" id="ARBA00022971"/>
    </source>
</evidence>
<dbReference type="Gene3D" id="3.30.930.30">
    <property type="match status" value="1"/>
</dbReference>
<dbReference type="EMBL" id="JRHX01000030">
    <property type="protein sequence ID" value="KXZ72091.1"/>
    <property type="molecule type" value="Genomic_DNA"/>
</dbReference>
<feature type="domain" description="MobA/MobL protein" evidence="3">
    <location>
        <begin position="33"/>
        <end position="154"/>
    </location>
</feature>